<dbReference type="NCBIfam" id="TIGR04122">
    <property type="entry name" value="Xnuc_lig_assoc"/>
    <property type="match status" value="1"/>
</dbReference>
<name>A0A5C6AWW4_9BACT</name>
<keyword evidence="2" id="KW-0378">Hydrolase</keyword>
<accession>A0A5C6AWW4</accession>
<dbReference type="InterPro" id="IPR026360">
    <property type="entry name" value="Xnuc_lig_assoc"/>
</dbReference>
<dbReference type="InterPro" id="IPR036866">
    <property type="entry name" value="RibonucZ/Hydroxyglut_hydro"/>
</dbReference>
<dbReference type="PANTHER" id="PTHR11203">
    <property type="entry name" value="CLEAVAGE AND POLYADENYLATION SPECIFICITY FACTOR FAMILY MEMBER"/>
    <property type="match status" value="1"/>
</dbReference>
<gene>
    <name evidence="2" type="ORF">Pla52n_36600</name>
</gene>
<proteinExistence type="predicted"/>
<dbReference type="PANTHER" id="PTHR11203:SF49">
    <property type="entry name" value="BLL1145 PROTEIN"/>
    <property type="match status" value="1"/>
</dbReference>
<protein>
    <submittedName>
        <fullName evidence="2">Ribonuclease</fullName>
        <ecNumber evidence="2">3.1.-.-</ecNumber>
    </submittedName>
</protein>
<dbReference type="GO" id="GO:0004521">
    <property type="term" value="F:RNA endonuclease activity"/>
    <property type="evidence" value="ECO:0007669"/>
    <property type="project" value="TreeGrafter"/>
</dbReference>
<feature type="region of interest" description="Disordered" evidence="1">
    <location>
        <begin position="17"/>
        <end position="43"/>
    </location>
</feature>
<dbReference type="EMBL" id="SJPN01000004">
    <property type="protein sequence ID" value="TWU02604.1"/>
    <property type="molecule type" value="Genomic_DNA"/>
</dbReference>
<dbReference type="Proteomes" id="UP000320176">
    <property type="component" value="Unassembled WGS sequence"/>
</dbReference>
<dbReference type="EC" id="3.1.-.-" evidence="2"/>
<dbReference type="Gene3D" id="3.60.15.10">
    <property type="entry name" value="Ribonuclease Z/Hydroxyacylglutathione hydrolase-like"/>
    <property type="match status" value="1"/>
</dbReference>
<evidence type="ECO:0000313" key="3">
    <source>
        <dbReference type="Proteomes" id="UP000320176"/>
    </source>
</evidence>
<dbReference type="SUPFAM" id="SSF56281">
    <property type="entry name" value="Metallo-hydrolase/oxidoreductase"/>
    <property type="match status" value="1"/>
</dbReference>
<reference evidence="2 3" key="1">
    <citation type="submission" date="2019-02" db="EMBL/GenBank/DDBJ databases">
        <title>Deep-cultivation of Planctomycetes and their phenomic and genomic characterization uncovers novel biology.</title>
        <authorList>
            <person name="Wiegand S."/>
            <person name="Jogler M."/>
            <person name="Boedeker C."/>
            <person name="Pinto D."/>
            <person name="Vollmers J."/>
            <person name="Rivas-Marin E."/>
            <person name="Kohn T."/>
            <person name="Peeters S.H."/>
            <person name="Heuer A."/>
            <person name="Rast P."/>
            <person name="Oberbeckmann S."/>
            <person name="Bunk B."/>
            <person name="Jeske O."/>
            <person name="Meyerdierks A."/>
            <person name="Storesund J.E."/>
            <person name="Kallscheuer N."/>
            <person name="Luecker S."/>
            <person name="Lage O.M."/>
            <person name="Pohl T."/>
            <person name="Merkel B.J."/>
            <person name="Hornburger P."/>
            <person name="Mueller R.-W."/>
            <person name="Bruemmer F."/>
            <person name="Labrenz M."/>
            <person name="Spormann A.M."/>
            <person name="Op Den Camp H."/>
            <person name="Overmann J."/>
            <person name="Amann R."/>
            <person name="Jetten M.S.M."/>
            <person name="Mascher T."/>
            <person name="Medema M.H."/>
            <person name="Devos D.P."/>
            <person name="Kaster A.-K."/>
            <person name="Ovreas L."/>
            <person name="Rohde M."/>
            <person name="Galperin M.Y."/>
            <person name="Jogler C."/>
        </authorList>
    </citation>
    <scope>NUCLEOTIDE SEQUENCE [LARGE SCALE GENOMIC DNA]</scope>
    <source>
        <strain evidence="2 3">Pla52n</strain>
    </source>
</reference>
<comment type="caution">
    <text evidence="2">The sequence shown here is derived from an EMBL/GenBank/DDBJ whole genome shotgun (WGS) entry which is preliminary data.</text>
</comment>
<keyword evidence="3" id="KW-1185">Reference proteome</keyword>
<organism evidence="2 3">
    <name type="scientific">Stieleria varia</name>
    <dbReference type="NCBI Taxonomy" id="2528005"/>
    <lineage>
        <taxon>Bacteria</taxon>
        <taxon>Pseudomonadati</taxon>
        <taxon>Planctomycetota</taxon>
        <taxon>Planctomycetia</taxon>
        <taxon>Pirellulales</taxon>
        <taxon>Pirellulaceae</taxon>
        <taxon>Stieleria</taxon>
    </lineage>
</organism>
<dbReference type="AlphaFoldDB" id="A0A5C6AWW4"/>
<evidence type="ECO:0000256" key="1">
    <source>
        <dbReference type="SAM" id="MobiDB-lite"/>
    </source>
</evidence>
<evidence type="ECO:0000313" key="2">
    <source>
        <dbReference type="EMBL" id="TWU02604.1"/>
    </source>
</evidence>
<dbReference type="GO" id="GO:0016787">
    <property type="term" value="F:hydrolase activity"/>
    <property type="evidence" value="ECO:0007669"/>
    <property type="project" value="UniProtKB-KW"/>
</dbReference>
<sequence>MSTVRLKCETNLSPTYPPCNGIRQNSPRHTRNRPKSCGQSHADRRMNELLQTTKRGLYCAAGDFYVDPRMPVDRAVVTHAHTDHARWGCRRYLAAKPSEHLLRMRMNDDAEFEFLEYGSSVTINGVGVSFHPAGHMLGSAQVRLEYRGRVAVISGDYKLGADPTCESWQPVKCDLFVTESTFGLPVYRWQPDQEITDSINAWWRESRDAGKCCVLYGYAVGKSQRLLACLDPSIGPIYTHGAVEKGTQAYRDTGVSMPQTTHVGSIAGKQDWKGAMVVAVPSAHGTPWMRKFGRVSTAMASGWMAVRGARRRRSVDRGFVMSDHVDWPSLLAAIQECDPETVWVTHGYSAAVARYLMENGRDAKVIDSNLRTEEDT</sequence>
<dbReference type="InterPro" id="IPR050698">
    <property type="entry name" value="MBL"/>
</dbReference>